<gene>
    <name evidence="1" type="ORF">C7B77_27505</name>
</gene>
<organism evidence="1 2">
    <name type="scientific">Chamaesiphon polymorphus CCALA 037</name>
    <dbReference type="NCBI Taxonomy" id="2107692"/>
    <lineage>
        <taxon>Bacteria</taxon>
        <taxon>Bacillati</taxon>
        <taxon>Cyanobacteriota</taxon>
        <taxon>Cyanophyceae</taxon>
        <taxon>Gomontiellales</taxon>
        <taxon>Chamaesiphonaceae</taxon>
        <taxon>Chamaesiphon</taxon>
    </lineage>
</organism>
<evidence type="ECO:0000313" key="1">
    <source>
        <dbReference type="EMBL" id="PSB41337.1"/>
    </source>
</evidence>
<reference evidence="1 2" key="1">
    <citation type="submission" date="2018-03" db="EMBL/GenBank/DDBJ databases">
        <title>The ancient ancestry and fast evolution of plastids.</title>
        <authorList>
            <person name="Moore K.R."/>
            <person name="Magnabosco C."/>
            <person name="Momper L."/>
            <person name="Gold D.A."/>
            <person name="Bosak T."/>
            <person name="Fournier G.P."/>
        </authorList>
    </citation>
    <scope>NUCLEOTIDE SEQUENCE [LARGE SCALE GENOMIC DNA]</scope>
    <source>
        <strain evidence="1 2">CCALA 037</strain>
    </source>
</reference>
<evidence type="ECO:0000313" key="2">
    <source>
        <dbReference type="Proteomes" id="UP000238937"/>
    </source>
</evidence>
<dbReference type="RefSeq" id="WP_106312566.1">
    <property type="nucleotide sequence ID" value="NZ_PVWO01000634.1"/>
</dbReference>
<comment type="caution">
    <text evidence="1">The sequence shown here is derived from an EMBL/GenBank/DDBJ whole genome shotgun (WGS) entry which is preliminary data.</text>
</comment>
<sequence>MPKKVGHNCFQCSKLSTAEAQTKPCWEAARCPNRRHYQRNKARISQQRSQSRPVESAGNVLRTIAIEPPIGTAVSIIFYRERQDAPVHAIAAEVWQGYEKVLKVEPMHCMGLTPAQVVGVMTEILKACSSELGVELTKFASKIELHPSQCPISSCPQWHHNN</sequence>
<keyword evidence="2" id="KW-1185">Reference proteome</keyword>
<proteinExistence type="predicted"/>
<name>A0A2T1F8K7_9CYAN</name>
<dbReference type="AlphaFoldDB" id="A0A2T1F8K7"/>
<dbReference type="EMBL" id="PVWO01000634">
    <property type="protein sequence ID" value="PSB41337.1"/>
    <property type="molecule type" value="Genomic_DNA"/>
</dbReference>
<accession>A0A2T1F8K7</accession>
<protein>
    <submittedName>
        <fullName evidence="1">Uncharacterized protein</fullName>
    </submittedName>
</protein>
<dbReference type="OrthoDB" id="528961at2"/>
<dbReference type="Proteomes" id="UP000238937">
    <property type="component" value="Unassembled WGS sequence"/>
</dbReference>